<reference evidence="1" key="1">
    <citation type="journal article" date="2003" name="Genome Biol.">
        <title>An integrated gene annotation and transcriptional profiling approach towards the full gene content of the Drosophila genome.</title>
        <authorList>
            <person name="Hild M."/>
            <person name="Beckmann B."/>
            <person name="Haas S.A."/>
            <person name="Koch B."/>
            <person name="Solovyev V."/>
            <person name="Busold C."/>
            <person name="Fellenberg K."/>
            <person name="Boutros M."/>
            <person name="Vingron M."/>
            <person name="Sauer F."/>
            <person name="Hoheisel J.D."/>
            <person name="Paro R."/>
        </authorList>
    </citation>
    <scope>NUCLEOTIDE SEQUENCE</scope>
</reference>
<sequence length="86" mass="9665">MVGKTPGAYCYLPRMREAKERSHKPQRLKKAKDKLLAHAHISVATRTSQRTRFGVWRQAVGGGGADIYKTHLPPGSHRLPGFCRQN</sequence>
<protein>
    <submittedName>
        <fullName evidence="1">HDC05652</fullName>
    </submittedName>
</protein>
<organism evidence="1">
    <name type="scientific">Drosophila melanogaster</name>
    <name type="common">Fruit fly</name>
    <dbReference type="NCBI Taxonomy" id="7227"/>
    <lineage>
        <taxon>Eukaryota</taxon>
        <taxon>Metazoa</taxon>
        <taxon>Ecdysozoa</taxon>
        <taxon>Arthropoda</taxon>
        <taxon>Hexapoda</taxon>
        <taxon>Insecta</taxon>
        <taxon>Pterygota</taxon>
        <taxon>Neoptera</taxon>
        <taxon>Endopterygota</taxon>
        <taxon>Diptera</taxon>
        <taxon>Brachycera</taxon>
        <taxon>Muscomorpha</taxon>
        <taxon>Ephydroidea</taxon>
        <taxon>Drosophilidae</taxon>
        <taxon>Drosophila</taxon>
        <taxon>Sophophora</taxon>
    </lineage>
</organism>
<gene>
    <name evidence="1" type="ORF">HDC05652</name>
</gene>
<dbReference type="AlphaFoldDB" id="Q6IGR1"/>
<name>Q6IGR1_DROME</name>
<evidence type="ECO:0000313" key="1">
    <source>
        <dbReference type="EMBL" id="DAA02403.1"/>
    </source>
</evidence>
<accession>Q6IGR1</accession>
<dbReference type="EMBL" id="BK003705">
    <property type="protein sequence ID" value="DAA02403.1"/>
    <property type="molecule type" value="Genomic_DNA"/>
</dbReference>
<proteinExistence type="predicted"/>